<comment type="caution">
    <text evidence="2">The sequence shown here is derived from an EMBL/GenBank/DDBJ whole genome shotgun (WGS) entry which is preliminary data.</text>
</comment>
<keyword evidence="3" id="KW-1185">Reference proteome</keyword>
<evidence type="ECO:0000256" key="1">
    <source>
        <dbReference type="SAM" id="MobiDB-lite"/>
    </source>
</evidence>
<reference evidence="2" key="1">
    <citation type="journal article" date="2020" name="Stud. Mycol.">
        <title>101 Dothideomycetes genomes: a test case for predicting lifestyles and emergence of pathogens.</title>
        <authorList>
            <person name="Haridas S."/>
            <person name="Albert R."/>
            <person name="Binder M."/>
            <person name="Bloem J."/>
            <person name="Labutti K."/>
            <person name="Salamov A."/>
            <person name="Andreopoulos B."/>
            <person name="Baker S."/>
            <person name="Barry K."/>
            <person name="Bills G."/>
            <person name="Bluhm B."/>
            <person name="Cannon C."/>
            <person name="Castanera R."/>
            <person name="Culley D."/>
            <person name="Daum C."/>
            <person name="Ezra D."/>
            <person name="Gonzalez J."/>
            <person name="Henrissat B."/>
            <person name="Kuo A."/>
            <person name="Liang C."/>
            <person name="Lipzen A."/>
            <person name="Lutzoni F."/>
            <person name="Magnuson J."/>
            <person name="Mondo S."/>
            <person name="Nolan M."/>
            <person name="Ohm R."/>
            <person name="Pangilinan J."/>
            <person name="Park H.-J."/>
            <person name="Ramirez L."/>
            <person name="Alfaro M."/>
            <person name="Sun H."/>
            <person name="Tritt A."/>
            <person name="Yoshinaga Y."/>
            <person name="Zwiers L.-H."/>
            <person name="Turgeon B."/>
            <person name="Goodwin S."/>
            <person name="Spatafora J."/>
            <person name="Crous P."/>
            <person name="Grigoriev I."/>
        </authorList>
    </citation>
    <scope>NUCLEOTIDE SEQUENCE</scope>
    <source>
        <strain evidence="2">CBS 110217</strain>
    </source>
</reference>
<dbReference type="AlphaFoldDB" id="A0A9P4HF55"/>
<feature type="region of interest" description="Disordered" evidence="1">
    <location>
        <begin position="216"/>
        <end position="238"/>
    </location>
</feature>
<feature type="region of interest" description="Disordered" evidence="1">
    <location>
        <begin position="1"/>
        <end position="21"/>
    </location>
</feature>
<dbReference type="Proteomes" id="UP000799777">
    <property type="component" value="Unassembled WGS sequence"/>
</dbReference>
<feature type="compositionally biased region" description="Acidic residues" evidence="1">
    <location>
        <begin position="222"/>
        <end position="238"/>
    </location>
</feature>
<name>A0A9P4HF55_9PLEO</name>
<evidence type="ECO:0000313" key="3">
    <source>
        <dbReference type="Proteomes" id="UP000799777"/>
    </source>
</evidence>
<accession>A0A9P4HF55</accession>
<evidence type="ECO:0000313" key="2">
    <source>
        <dbReference type="EMBL" id="KAF2033730.1"/>
    </source>
</evidence>
<gene>
    <name evidence="2" type="ORF">EK21DRAFT_98129</name>
</gene>
<organism evidence="2 3">
    <name type="scientific">Setomelanomma holmii</name>
    <dbReference type="NCBI Taxonomy" id="210430"/>
    <lineage>
        <taxon>Eukaryota</taxon>
        <taxon>Fungi</taxon>
        <taxon>Dikarya</taxon>
        <taxon>Ascomycota</taxon>
        <taxon>Pezizomycotina</taxon>
        <taxon>Dothideomycetes</taxon>
        <taxon>Pleosporomycetidae</taxon>
        <taxon>Pleosporales</taxon>
        <taxon>Pleosporineae</taxon>
        <taxon>Phaeosphaeriaceae</taxon>
        <taxon>Setomelanomma</taxon>
    </lineage>
</organism>
<sequence>MSWGALGQRSSAPTSDVVDGDLSGSRDFVQLRIGPNQEVHTLQKQVVWDRPYFRNTRTGTNHFTINQDNAWELCHPRLVHVETEDFQFVAEWLTDGEFGIRSPDDKEQTKEAIAQCVAAWEAAEKLDMDDMLEDIANKVKFFEWDNEDVLTLAILVYRSSGPRLPAHELMREWISSFLAHHFWIYIKDETIGNAFRKRVRQLRELERDILKKRSENLTTGIEDTDQESDEEQINDADL</sequence>
<dbReference type="OrthoDB" id="3767798at2759"/>
<dbReference type="EMBL" id="ML978165">
    <property type="protein sequence ID" value="KAF2033730.1"/>
    <property type="molecule type" value="Genomic_DNA"/>
</dbReference>
<protein>
    <submittedName>
        <fullName evidence="2">Uncharacterized protein</fullName>
    </submittedName>
</protein>
<proteinExistence type="predicted"/>